<dbReference type="Gene3D" id="2.115.10.20">
    <property type="entry name" value="Glycosyl hydrolase domain, family 43"/>
    <property type="match status" value="1"/>
</dbReference>
<dbReference type="Pfam" id="PF22847">
    <property type="entry name" value="BT_3657-like_N"/>
    <property type="match status" value="1"/>
</dbReference>
<accession>A0A419SB23</accession>
<evidence type="ECO:0000256" key="1">
    <source>
        <dbReference type="SAM" id="SignalP"/>
    </source>
</evidence>
<feature type="chain" id="PRO_5019419598" evidence="1">
    <location>
        <begin position="24"/>
        <end position="307"/>
    </location>
</feature>
<organism evidence="3 4">
    <name type="scientific">Pelobium manganitolerans</name>
    <dbReference type="NCBI Taxonomy" id="1842495"/>
    <lineage>
        <taxon>Bacteria</taxon>
        <taxon>Pseudomonadati</taxon>
        <taxon>Bacteroidota</taxon>
        <taxon>Sphingobacteriia</taxon>
        <taxon>Sphingobacteriales</taxon>
        <taxon>Sphingobacteriaceae</taxon>
        <taxon>Pelobium</taxon>
    </lineage>
</organism>
<evidence type="ECO:0000313" key="3">
    <source>
        <dbReference type="EMBL" id="RKD19647.1"/>
    </source>
</evidence>
<dbReference type="Proteomes" id="UP000283433">
    <property type="component" value="Unassembled WGS sequence"/>
</dbReference>
<dbReference type="PANTHER" id="PTHR43301">
    <property type="entry name" value="ARABINAN ENDO-1,5-ALPHA-L-ARABINOSIDASE"/>
    <property type="match status" value="1"/>
</dbReference>
<dbReference type="EMBL" id="MBTA01000002">
    <property type="protein sequence ID" value="RKD19647.1"/>
    <property type="molecule type" value="Genomic_DNA"/>
</dbReference>
<feature type="domain" description="Arabinosidase BT-3657-like N-terminal" evidence="2">
    <location>
        <begin position="30"/>
        <end position="118"/>
    </location>
</feature>
<dbReference type="InterPro" id="IPR023296">
    <property type="entry name" value="Glyco_hydro_beta-prop_sf"/>
</dbReference>
<dbReference type="AlphaFoldDB" id="A0A419SB23"/>
<dbReference type="CDD" id="cd08983">
    <property type="entry name" value="GH43_Bt3655-like"/>
    <property type="match status" value="1"/>
</dbReference>
<dbReference type="RefSeq" id="WP_120180577.1">
    <property type="nucleotide sequence ID" value="NZ_MBTA01000002.1"/>
</dbReference>
<evidence type="ECO:0000313" key="4">
    <source>
        <dbReference type="Proteomes" id="UP000283433"/>
    </source>
</evidence>
<dbReference type="PANTHER" id="PTHR43301:SF3">
    <property type="entry name" value="ARABINAN ENDO-1,5-ALPHA-L-ARABINOSIDASE A-RELATED"/>
    <property type="match status" value="1"/>
</dbReference>
<dbReference type="PROSITE" id="PS51257">
    <property type="entry name" value="PROKAR_LIPOPROTEIN"/>
    <property type="match status" value="1"/>
</dbReference>
<dbReference type="OrthoDB" id="9758923at2"/>
<name>A0A419SB23_9SPHI</name>
<keyword evidence="1" id="KW-0732">Signal</keyword>
<gene>
    <name evidence="3" type="ORF">BCY91_13570</name>
</gene>
<dbReference type="InterPro" id="IPR050727">
    <property type="entry name" value="GH43_arabinanases"/>
</dbReference>
<sequence>MRLKIIYFLIAVAFVFSSCSQKAYLFTSFHEPATEGLRMLYSTDAYHWTAFDTVLLKPEVGQQKVMRDPSMVQGPDGTFHLVWTSSWRGDKGFGYASSKDLIHWSNQQFISVMDKEPTTVNVWAPELFYDDVEKQYIIIWASTIPFRFPKGEEEEENNHRMYYTTTKDFKTFSPTKLFIDPGFSVIDAVIVKRAKNDYALVLKDNTRPERDLKVAFADNPLGPYKNVSAPYTKKFTEGPTVVKVKDGWLIYFDSYDDKSYGAVKTKDFITFEDANAEISVPLNHKHGTIVPVSKSFLKRLKKNLATP</sequence>
<dbReference type="InterPro" id="IPR055133">
    <property type="entry name" value="BT_3657-like_N"/>
</dbReference>
<feature type="signal peptide" evidence="1">
    <location>
        <begin position="1"/>
        <end position="23"/>
    </location>
</feature>
<reference evidence="3 4" key="1">
    <citation type="submission" date="2016-07" db="EMBL/GenBank/DDBJ databases">
        <title>Genome of Pelobium manganitolerans.</title>
        <authorList>
            <person name="Wu S."/>
            <person name="Wang G."/>
        </authorList>
    </citation>
    <scope>NUCLEOTIDE SEQUENCE [LARGE SCALE GENOMIC DNA]</scope>
    <source>
        <strain evidence="3 4">YS-25</strain>
    </source>
</reference>
<dbReference type="SUPFAM" id="SSF75005">
    <property type="entry name" value="Arabinanase/levansucrase/invertase"/>
    <property type="match status" value="1"/>
</dbReference>
<proteinExistence type="predicted"/>
<comment type="caution">
    <text evidence="3">The sequence shown here is derived from an EMBL/GenBank/DDBJ whole genome shotgun (WGS) entry which is preliminary data.</text>
</comment>
<evidence type="ECO:0000259" key="2">
    <source>
        <dbReference type="Pfam" id="PF22847"/>
    </source>
</evidence>
<protein>
    <submittedName>
        <fullName evidence="3">Arabinosidase</fullName>
    </submittedName>
</protein>
<keyword evidence="4" id="KW-1185">Reference proteome</keyword>